<dbReference type="InterPro" id="IPR019775">
    <property type="entry name" value="WD40_repeat_CS"/>
</dbReference>
<dbReference type="PROSITE" id="PS50082">
    <property type="entry name" value="WD_REPEATS_2"/>
    <property type="match status" value="3"/>
</dbReference>
<feature type="compositionally biased region" description="Polar residues" evidence="8">
    <location>
        <begin position="765"/>
        <end position="783"/>
    </location>
</feature>
<keyword evidence="4" id="KW-0677">Repeat</keyword>
<dbReference type="EMBL" id="JAABOA010000056">
    <property type="protein sequence ID" value="KAF9586232.1"/>
    <property type="molecule type" value="Genomic_DNA"/>
</dbReference>
<protein>
    <submittedName>
        <fullName evidence="10">Ubiquitin-protein transferase activating protein</fullName>
    </submittedName>
</protein>
<dbReference type="OrthoDB" id="10263272at2759"/>
<dbReference type="Proteomes" id="UP000780801">
    <property type="component" value="Unassembled WGS sequence"/>
</dbReference>
<feature type="compositionally biased region" description="Low complexity" evidence="8">
    <location>
        <begin position="1"/>
        <end position="39"/>
    </location>
</feature>
<feature type="repeat" description="WD" evidence="7">
    <location>
        <begin position="504"/>
        <end position="545"/>
    </location>
</feature>
<dbReference type="FunFam" id="2.130.10.10:FF:000098">
    <property type="entry name" value="WD repeat-containing protein slp1"/>
    <property type="match status" value="1"/>
</dbReference>
<evidence type="ECO:0000313" key="10">
    <source>
        <dbReference type="EMBL" id="KAF9586232.1"/>
    </source>
</evidence>
<dbReference type="GO" id="GO:0010997">
    <property type="term" value="F:anaphase-promoting complex binding"/>
    <property type="evidence" value="ECO:0007669"/>
    <property type="project" value="InterPro"/>
</dbReference>
<gene>
    <name evidence="10" type="primary">CDC20</name>
    <name evidence="10" type="ORF">BGW38_008214</name>
</gene>
<reference evidence="10" key="1">
    <citation type="journal article" date="2020" name="Fungal Divers.">
        <title>Resolving the Mortierellaceae phylogeny through synthesis of multi-gene phylogenetics and phylogenomics.</title>
        <authorList>
            <person name="Vandepol N."/>
            <person name="Liber J."/>
            <person name="Desiro A."/>
            <person name="Na H."/>
            <person name="Kennedy M."/>
            <person name="Barry K."/>
            <person name="Grigoriev I.V."/>
            <person name="Miller A.N."/>
            <person name="O'Donnell K."/>
            <person name="Stajich J.E."/>
            <person name="Bonito G."/>
        </authorList>
    </citation>
    <scope>NUCLEOTIDE SEQUENCE</scope>
    <source>
        <strain evidence="10">KOD1015</strain>
    </source>
</reference>
<dbReference type="Pfam" id="PF24807">
    <property type="entry name" value="WD40_CDC20-Fz"/>
    <property type="match status" value="1"/>
</dbReference>
<feature type="domain" description="CDC20/Fizzy WD40" evidence="9">
    <location>
        <begin position="458"/>
        <end position="748"/>
    </location>
</feature>
<dbReference type="GO" id="GO:0051301">
    <property type="term" value="P:cell division"/>
    <property type="evidence" value="ECO:0007669"/>
    <property type="project" value="UniProtKB-KW"/>
</dbReference>
<dbReference type="PROSITE" id="PS00678">
    <property type="entry name" value="WD_REPEATS_1"/>
    <property type="match status" value="2"/>
</dbReference>
<dbReference type="InterPro" id="IPR036322">
    <property type="entry name" value="WD40_repeat_dom_sf"/>
</dbReference>
<comment type="similarity">
    <text evidence="1">Belongs to the WD repeat CDC20/Fizzy family.</text>
</comment>
<evidence type="ECO:0000256" key="4">
    <source>
        <dbReference type="ARBA" id="ARBA00022737"/>
    </source>
</evidence>
<keyword evidence="11" id="KW-1185">Reference proteome</keyword>
<feature type="repeat" description="WD" evidence="7">
    <location>
        <begin position="587"/>
        <end position="622"/>
    </location>
</feature>
<dbReference type="InterPro" id="IPR015943">
    <property type="entry name" value="WD40/YVTN_repeat-like_dom_sf"/>
</dbReference>
<sequence>MSSTLSTPSLPASNRESGGASSGSSSSGTSNNGTTSRANARYEMLLKSFKEGGSTGRGGSALGAEQKLGSRSGRVGGFAASASLGGASLFPKNRFSNSGLLSTPRQLAAPSSSTLLLSRTASAGPTASLQLRDSTVARTNKGNIADRASIPTTPSKPLESVKESTTPTSSPPTATPSSVLGKRPISSAGLQNSPHVDRVASLLQRSPKRPTTATTLQKIGNLELLSSNRPLFKRTSTTSALITTPGKVSTNDPNKTSPLKQHPLRTLIRADSAGPGKANALNMTANTKSTPQASSPSITSKPGLSRAVSFHGISVKLDVVKNDFVPKSPKKAKRVLCVGDRFIPNRSAMNLNSAHATMDDTTTVHSVLPLPSYNIKDEVIDSEYIHREQVAHACGVSLNSRILAFNVEAPSVGANPFRASDSNQTRSIYSRHPSFGRSNSASNLIRKRTILTSPEKVLDAPGLLDDYYLNLLDWSCTNLLAIGLDKSVFLWNAESGQVENLVTLTGNMDAVASVSWAFDGAYLAIGMFDGDTQIWDVESKTKVRSMSGHASRVGVLAWDKHILSSGCRDGSIWNHDVRIQNHKVAELINHSNEVCGLTWREDGMQLASGGNDNLVNIWDSRSITPKFTKTNHTAAVKALAWCPWQNNLLASGGGTYDKQIHFWNSTTGARLNTVNTVSQVTSIIWSKDYREFVTSHGYPDNNLSVYGYPSLSKVIDIPAHDSRVLHTSLSPDGQTVATLASDQNLKFWKLFEAKSKKDQKGSGTGSKTLTRTGSYSGPGSSSRWRNDRDENDPFGGADGGTTIRGRTISSMTRIR</sequence>
<evidence type="ECO:0000256" key="6">
    <source>
        <dbReference type="ARBA" id="ARBA00023306"/>
    </source>
</evidence>
<evidence type="ECO:0000256" key="7">
    <source>
        <dbReference type="PROSITE-ProRule" id="PRU00221"/>
    </source>
</evidence>
<proteinExistence type="inferred from homology"/>
<dbReference type="InterPro" id="IPR001680">
    <property type="entry name" value="WD40_rpt"/>
</dbReference>
<evidence type="ECO:0000256" key="1">
    <source>
        <dbReference type="ARBA" id="ARBA00006445"/>
    </source>
</evidence>
<evidence type="ECO:0000259" key="9">
    <source>
        <dbReference type="Pfam" id="PF24807"/>
    </source>
</evidence>
<dbReference type="SUPFAM" id="SSF50978">
    <property type="entry name" value="WD40 repeat-like"/>
    <property type="match status" value="1"/>
</dbReference>
<dbReference type="AlphaFoldDB" id="A0A9P6G363"/>
<feature type="compositionally biased region" description="Polar residues" evidence="8">
    <location>
        <begin position="125"/>
        <end position="142"/>
    </location>
</feature>
<keyword evidence="6" id="KW-0131">Cell cycle</keyword>
<dbReference type="PANTHER" id="PTHR19918:SF8">
    <property type="entry name" value="FI02843P"/>
    <property type="match status" value="1"/>
</dbReference>
<dbReference type="SMART" id="SM00320">
    <property type="entry name" value="WD40"/>
    <property type="match status" value="7"/>
</dbReference>
<dbReference type="Gene3D" id="2.130.10.10">
    <property type="entry name" value="YVTN repeat-like/Quinoprotein amine dehydrogenase"/>
    <property type="match status" value="1"/>
</dbReference>
<feature type="region of interest" description="Disordered" evidence="8">
    <location>
        <begin position="757"/>
        <end position="815"/>
    </location>
</feature>
<dbReference type="InterPro" id="IPR056150">
    <property type="entry name" value="WD40_CDC20-Fz"/>
</dbReference>
<dbReference type="GO" id="GO:0031145">
    <property type="term" value="P:anaphase-promoting complex-dependent catabolic process"/>
    <property type="evidence" value="ECO:0007669"/>
    <property type="project" value="TreeGrafter"/>
</dbReference>
<keyword evidence="3" id="KW-0132">Cell division</keyword>
<dbReference type="GO" id="GO:1905786">
    <property type="term" value="P:positive regulation of anaphase-promoting complex-dependent catabolic process"/>
    <property type="evidence" value="ECO:0007669"/>
    <property type="project" value="TreeGrafter"/>
</dbReference>
<dbReference type="CDD" id="cd00200">
    <property type="entry name" value="WD40"/>
    <property type="match status" value="1"/>
</dbReference>
<feature type="region of interest" description="Disordered" evidence="8">
    <location>
        <begin position="1"/>
        <end position="77"/>
    </location>
</feature>
<dbReference type="PANTHER" id="PTHR19918">
    <property type="entry name" value="CELL DIVISION CYCLE 20 CDC20 FIZZY -RELATED"/>
    <property type="match status" value="1"/>
</dbReference>
<dbReference type="GO" id="GO:0016740">
    <property type="term" value="F:transferase activity"/>
    <property type="evidence" value="ECO:0007669"/>
    <property type="project" value="UniProtKB-KW"/>
</dbReference>
<keyword evidence="2 7" id="KW-0853">WD repeat</keyword>
<name>A0A9P6G363_9FUNG</name>
<accession>A0A9P6G363</accession>
<keyword evidence="10" id="KW-0808">Transferase</keyword>
<feature type="region of interest" description="Disordered" evidence="8">
    <location>
        <begin position="237"/>
        <end position="260"/>
    </location>
</feature>
<dbReference type="PROSITE" id="PS50294">
    <property type="entry name" value="WD_REPEATS_REGION"/>
    <property type="match status" value="3"/>
</dbReference>
<evidence type="ECO:0000256" key="2">
    <source>
        <dbReference type="ARBA" id="ARBA00022574"/>
    </source>
</evidence>
<evidence type="ECO:0000256" key="3">
    <source>
        <dbReference type="ARBA" id="ARBA00022618"/>
    </source>
</evidence>
<feature type="compositionally biased region" description="Polar residues" evidence="8">
    <location>
        <begin position="237"/>
        <end position="259"/>
    </location>
</feature>
<dbReference type="GO" id="GO:0005680">
    <property type="term" value="C:anaphase-promoting complex"/>
    <property type="evidence" value="ECO:0007669"/>
    <property type="project" value="TreeGrafter"/>
</dbReference>
<organism evidence="10 11">
    <name type="scientific">Lunasporangiospora selenospora</name>
    <dbReference type="NCBI Taxonomy" id="979761"/>
    <lineage>
        <taxon>Eukaryota</taxon>
        <taxon>Fungi</taxon>
        <taxon>Fungi incertae sedis</taxon>
        <taxon>Mucoromycota</taxon>
        <taxon>Mortierellomycotina</taxon>
        <taxon>Mortierellomycetes</taxon>
        <taxon>Mortierellales</taxon>
        <taxon>Mortierellaceae</taxon>
        <taxon>Lunasporangiospora</taxon>
    </lineage>
</organism>
<evidence type="ECO:0000313" key="11">
    <source>
        <dbReference type="Proteomes" id="UP000780801"/>
    </source>
</evidence>
<dbReference type="InterPro" id="IPR033010">
    <property type="entry name" value="Cdc20/Fizzy"/>
</dbReference>
<feature type="region of interest" description="Disordered" evidence="8">
    <location>
        <begin position="123"/>
        <end position="193"/>
    </location>
</feature>
<evidence type="ECO:0000256" key="8">
    <source>
        <dbReference type="SAM" id="MobiDB-lite"/>
    </source>
</evidence>
<comment type="caution">
    <text evidence="10">The sequence shown here is derived from an EMBL/GenBank/DDBJ whole genome shotgun (WGS) entry which is preliminary data.</text>
</comment>
<evidence type="ECO:0000256" key="5">
    <source>
        <dbReference type="ARBA" id="ARBA00022776"/>
    </source>
</evidence>
<keyword evidence="5" id="KW-0498">Mitosis</keyword>
<dbReference type="GO" id="GO:1990757">
    <property type="term" value="F:ubiquitin ligase activator activity"/>
    <property type="evidence" value="ECO:0007669"/>
    <property type="project" value="TreeGrafter"/>
</dbReference>
<feature type="repeat" description="WD" evidence="7">
    <location>
        <begin position="717"/>
        <end position="758"/>
    </location>
</feature>